<dbReference type="Pfam" id="PF13136">
    <property type="entry name" value="DUF3984"/>
    <property type="match status" value="1"/>
</dbReference>
<feature type="region of interest" description="Disordered" evidence="1">
    <location>
        <begin position="62"/>
        <end position="133"/>
    </location>
</feature>
<proteinExistence type="predicted"/>
<dbReference type="AlphaFoldDB" id="A0A176ZY72"/>
<feature type="compositionally biased region" description="Acidic residues" evidence="1">
    <location>
        <begin position="338"/>
        <end position="355"/>
    </location>
</feature>
<dbReference type="eggNOG" id="ENOG502S1RX">
    <property type="taxonomic scope" value="Eukaryota"/>
</dbReference>
<sequence>MDEAYNQHYPHIRLHNRSSTSLNALSLAPLTSRFPIDDADEAQTPQPPQPPRPEHRLSYLETASIPPSPGILASSRSPSRTRPRRSLSSSGIPKSKSSTQIHKDVTSAHYPKPHVHKSGAITPGPRPTHGNKHRSIASEDFALGFFNRRKPDDDDWLLRTGSLIISASRESKGQAWLVSRASSTSLAGLDNDDDSEDDRVAEYGFVRSRRPSGDADDELSLVTTRSFAAHSRSASRFASRTQSRAHSRVQSRRGSRSGLVLTPLQAQEMDSYFQLAGIDMTKPDFVDVDEDAEAEPAQARHDEMLMRRLAKTGTLGLGTWVERLMGWSLFAVEEDWEETDGEGEGAETETTDTDVEGYGRGRKERERKQWGEMLEKEAKEQGVVLPPPPEGSEEGGWGDAAWLLSVATKVLL</sequence>
<dbReference type="Proteomes" id="UP000077154">
    <property type="component" value="Unassembled WGS sequence"/>
</dbReference>
<dbReference type="EMBL" id="KV441413">
    <property type="protein sequence ID" value="OAF54985.1"/>
    <property type="molecule type" value="Genomic_DNA"/>
</dbReference>
<dbReference type="InterPro" id="IPR025040">
    <property type="entry name" value="DUF3984"/>
</dbReference>
<feature type="compositionally biased region" description="Low complexity" evidence="1">
    <location>
        <begin position="86"/>
        <end position="98"/>
    </location>
</feature>
<feature type="region of interest" description="Disordered" evidence="1">
    <location>
        <begin position="233"/>
        <end position="257"/>
    </location>
</feature>
<protein>
    <submittedName>
        <fullName evidence="2">Uncharacterized protein</fullName>
    </submittedName>
</protein>
<feature type="compositionally biased region" description="Basic and acidic residues" evidence="1">
    <location>
        <begin position="357"/>
        <end position="380"/>
    </location>
</feature>
<feature type="compositionally biased region" description="Basic residues" evidence="1">
    <location>
        <begin position="243"/>
        <end position="255"/>
    </location>
</feature>
<dbReference type="GeneID" id="36291586"/>
<feature type="compositionally biased region" description="Low complexity" evidence="1">
    <location>
        <begin position="233"/>
        <end position="242"/>
    </location>
</feature>
<accession>A0A176ZY72</accession>
<reference evidence="2" key="1">
    <citation type="submission" date="2016-03" db="EMBL/GenBank/DDBJ databases">
        <title>Updated assembly of Pseudogymnoascus destructans, the fungus causing white-nose syndrome of bats.</title>
        <authorList>
            <person name="Palmer J.M."/>
            <person name="Drees K.P."/>
            <person name="Foster J.T."/>
            <person name="Lindner D.L."/>
        </authorList>
    </citation>
    <scope>NUCLEOTIDE SEQUENCE [LARGE SCALE GENOMIC DNA]</scope>
    <source>
        <strain evidence="2">20631-21</strain>
    </source>
</reference>
<organism evidence="2">
    <name type="scientific">Pseudogymnoascus destructans</name>
    <dbReference type="NCBI Taxonomy" id="655981"/>
    <lineage>
        <taxon>Eukaryota</taxon>
        <taxon>Fungi</taxon>
        <taxon>Dikarya</taxon>
        <taxon>Ascomycota</taxon>
        <taxon>Pezizomycotina</taxon>
        <taxon>Leotiomycetes</taxon>
        <taxon>Thelebolales</taxon>
        <taxon>Thelebolaceae</taxon>
        <taxon>Pseudogymnoascus</taxon>
    </lineage>
</organism>
<name>A0A176ZY72_9PEZI</name>
<dbReference type="RefSeq" id="XP_024320288.1">
    <property type="nucleotide sequence ID" value="XM_024472095.1"/>
</dbReference>
<evidence type="ECO:0000256" key="1">
    <source>
        <dbReference type="SAM" id="MobiDB-lite"/>
    </source>
</evidence>
<dbReference type="VEuPathDB" id="FungiDB:GMDG_05238"/>
<feature type="region of interest" description="Disordered" evidence="1">
    <location>
        <begin position="338"/>
        <end position="397"/>
    </location>
</feature>
<evidence type="ECO:0000313" key="2">
    <source>
        <dbReference type="EMBL" id="OAF54985.1"/>
    </source>
</evidence>
<dbReference type="OrthoDB" id="5339776at2759"/>
<gene>
    <name evidence="2" type="ORF">VC83_08546</name>
</gene>